<reference evidence="2" key="2">
    <citation type="journal article" date="2021" name="PeerJ">
        <title>Extensive microbial diversity within the chicken gut microbiome revealed by metagenomics and culture.</title>
        <authorList>
            <person name="Gilroy R."/>
            <person name="Ravi A."/>
            <person name="Getino M."/>
            <person name="Pursley I."/>
            <person name="Horton D.L."/>
            <person name="Alikhan N.F."/>
            <person name="Baker D."/>
            <person name="Gharbi K."/>
            <person name="Hall N."/>
            <person name="Watson M."/>
            <person name="Adriaenssens E.M."/>
            <person name="Foster-Nyarko E."/>
            <person name="Jarju S."/>
            <person name="Secka A."/>
            <person name="Antonio M."/>
            <person name="Oren A."/>
            <person name="Chaudhuri R.R."/>
            <person name="La Ragione R."/>
            <person name="Hildebrand F."/>
            <person name="Pallen M.J."/>
        </authorList>
    </citation>
    <scope>NUCLEOTIDE SEQUENCE</scope>
    <source>
        <strain evidence="2">CHK176-22527</strain>
    </source>
</reference>
<feature type="chain" id="PRO_5039260542" description="DUF4352 domain-containing protein" evidence="1">
    <location>
        <begin position="19"/>
        <end position="257"/>
    </location>
</feature>
<dbReference type="PROSITE" id="PS51257">
    <property type="entry name" value="PROKAR_LIPOPROTEIN"/>
    <property type="match status" value="1"/>
</dbReference>
<sequence>MKKFIVMLLSAILCFGLAACGEKDTTPIKESEIDSLYSNPDDFEGRTYEFTAQVFSVEKDSGAYYIQAFQDINNYGNNTVIVYDNTDTTINTDDYIRVKSSVTGEFKGENSLGGEVTAVQVKADSVEKITAAEAFTAEETIELNSTVTQGDYSATLEKVDFTEDETRIYITITNNSSSTFDVYADQGVIVQNGKQYESEYNYNYDIMSTEIQAGASAEGIIPYTRIDTTGFTYSFTGYDENFNELTFEFTVPALEDK</sequence>
<evidence type="ECO:0008006" key="4">
    <source>
        <dbReference type="Google" id="ProtNLM"/>
    </source>
</evidence>
<evidence type="ECO:0000313" key="2">
    <source>
        <dbReference type="EMBL" id="HIT98645.1"/>
    </source>
</evidence>
<evidence type="ECO:0000256" key="1">
    <source>
        <dbReference type="SAM" id="SignalP"/>
    </source>
</evidence>
<dbReference type="Proteomes" id="UP000824159">
    <property type="component" value="Unassembled WGS sequence"/>
</dbReference>
<dbReference type="EMBL" id="DVLX01000003">
    <property type="protein sequence ID" value="HIT98645.1"/>
    <property type="molecule type" value="Genomic_DNA"/>
</dbReference>
<reference evidence="2" key="1">
    <citation type="submission" date="2020-10" db="EMBL/GenBank/DDBJ databases">
        <authorList>
            <person name="Gilroy R."/>
        </authorList>
    </citation>
    <scope>NUCLEOTIDE SEQUENCE</scope>
    <source>
        <strain evidence="2">CHK176-22527</strain>
    </source>
</reference>
<proteinExistence type="predicted"/>
<evidence type="ECO:0000313" key="3">
    <source>
        <dbReference type="Proteomes" id="UP000824159"/>
    </source>
</evidence>
<keyword evidence="1" id="KW-0732">Signal</keyword>
<name>A0A9D1KV18_9FIRM</name>
<organism evidence="2 3">
    <name type="scientific">Candidatus Allocopromorpha excrementavium</name>
    <dbReference type="NCBI Taxonomy" id="2840741"/>
    <lineage>
        <taxon>Bacteria</taxon>
        <taxon>Bacillati</taxon>
        <taxon>Bacillota</taxon>
        <taxon>Clostridia</taxon>
        <taxon>Eubacteriales</taxon>
        <taxon>Eubacteriaceae</taxon>
        <taxon>Eubacteriaceae incertae sedis</taxon>
        <taxon>Candidatus Allocopromorpha</taxon>
    </lineage>
</organism>
<accession>A0A9D1KV18</accession>
<protein>
    <recommendedName>
        <fullName evidence="4">DUF4352 domain-containing protein</fullName>
    </recommendedName>
</protein>
<feature type="signal peptide" evidence="1">
    <location>
        <begin position="1"/>
        <end position="18"/>
    </location>
</feature>
<comment type="caution">
    <text evidence="2">The sequence shown here is derived from an EMBL/GenBank/DDBJ whole genome shotgun (WGS) entry which is preliminary data.</text>
</comment>
<gene>
    <name evidence="2" type="ORF">IAD12_00125</name>
</gene>
<dbReference type="AlphaFoldDB" id="A0A9D1KV18"/>